<comment type="caution">
    <text evidence="1">The sequence shown here is derived from an EMBL/GenBank/DDBJ whole genome shotgun (WGS) entry which is preliminary data.</text>
</comment>
<accession>X1CKT0</accession>
<gene>
    <name evidence="1" type="ORF">S01H4_59506</name>
</gene>
<name>X1CKT0_9ZZZZ</name>
<organism evidence="1">
    <name type="scientific">marine sediment metagenome</name>
    <dbReference type="NCBI Taxonomy" id="412755"/>
    <lineage>
        <taxon>unclassified sequences</taxon>
        <taxon>metagenomes</taxon>
        <taxon>ecological metagenomes</taxon>
    </lineage>
</organism>
<protein>
    <submittedName>
        <fullName evidence="1">Uncharacterized protein</fullName>
    </submittedName>
</protein>
<dbReference type="AlphaFoldDB" id="X1CKT0"/>
<dbReference type="EMBL" id="BART01034909">
    <property type="protein sequence ID" value="GAH08971.1"/>
    <property type="molecule type" value="Genomic_DNA"/>
</dbReference>
<feature type="non-terminal residue" evidence="1">
    <location>
        <position position="1"/>
    </location>
</feature>
<sequence>FSPVKFGQNKFILVIIQDITATKLADNIIKDECIQIL</sequence>
<proteinExistence type="predicted"/>
<reference evidence="1" key="1">
    <citation type="journal article" date="2014" name="Front. Microbiol.">
        <title>High frequency of phylogenetically diverse reductive dehalogenase-homologous genes in deep subseafloor sedimentary metagenomes.</title>
        <authorList>
            <person name="Kawai M."/>
            <person name="Futagami T."/>
            <person name="Toyoda A."/>
            <person name="Takaki Y."/>
            <person name="Nishi S."/>
            <person name="Hori S."/>
            <person name="Arai W."/>
            <person name="Tsubouchi T."/>
            <person name="Morono Y."/>
            <person name="Uchiyama I."/>
            <person name="Ito T."/>
            <person name="Fujiyama A."/>
            <person name="Inagaki F."/>
            <person name="Takami H."/>
        </authorList>
    </citation>
    <scope>NUCLEOTIDE SEQUENCE</scope>
    <source>
        <strain evidence="1">Expedition CK06-06</strain>
    </source>
</reference>
<evidence type="ECO:0000313" key="1">
    <source>
        <dbReference type="EMBL" id="GAH08971.1"/>
    </source>
</evidence>